<accession>A0A0G8C864</accession>
<dbReference type="Proteomes" id="UP000035350">
    <property type="component" value="Unassembled WGS sequence"/>
</dbReference>
<gene>
    <name evidence="1" type="ORF">B4147_5208</name>
</gene>
<reference evidence="2" key="2">
    <citation type="submission" date="2015-04" db="EMBL/GenBank/DDBJ databases">
        <title>Draft Genome Sequences of Eight Spore-Forming Food Isolates of Bacillus cereus Genome sequencing.</title>
        <authorList>
            <person name="Krawcyk A.O."/>
            <person name="de Jong A."/>
            <person name="Eijlander R.T."/>
            <person name="Berendsen E.M."/>
            <person name="Holsappel S."/>
            <person name="Wells-Bennik M."/>
            <person name="Kuipers O.P."/>
        </authorList>
    </citation>
    <scope>NUCLEOTIDE SEQUENCE [LARGE SCALE GENOMIC DNA]</scope>
    <source>
        <strain evidence="2">B4147</strain>
    </source>
</reference>
<dbReference type="AlphaFoldDB" id="A0A0G8C864"/>
<evidence type="ECO:0000313" key="2">
    <source>
        <dbReference type="Proteomes" id="UP000035350"/>
    </source>
</evidence>
<dbReference type="PATRIC" id="fig|1396.433.peg.2049"/>
<evidence type="ECO:0000313" key="1">
    <source>
        <dbReference type="EMBL" id="KKZ95967.1"/>
    </source>
</evidence>
<organism evidence="1 2">
    <name type="scientific">Bacillus wiedmannii</name>
    <dbReference type="NCBI Taxonomy" id="1890302"/>
    <lineage>
        <taxon>Bacteria</taxon>
        <taxon>Bacillati</taxon>
        <taxon>Bacillota</taxon>
        <taxon>Bacilli</taxon>
        <taxon>Bacillales</taxon>
        <taxon>Bacillaceae</taxon>
        <taxon>Bacillus</taxon>
        <taxon>Bacillus cereus group</taxon>
    </lineage>
</organism>
<comment type="caution">
    <text evidence="1">The sequence shown here is derived from an EMBL/GenBank/DDBJ whole genome shotgun (WGS) entry which is preliminary data.</text>
</comment>
<reference evidence="1 2" key="1">
    <citation type="journal article" date="2015" name="Genome Announc.">
        <title>Next-Generation Whole-Genome Sequencing of Eight Strains of Bacillus cereus, Isolated from Food.</title>
        <authorList>
            <person name="Krawczyk A.O."/>
            <person name="de Jong A."/>
            <person name="Eijlander R.T."/>
            <person name="Berendsen E.M."/>
            <person name="Holsappel S."/>
            <person name="Wells-Bennik M.H."/>
            <person name="Kuipers O.P."/>
        </authorList>
    </citation>
    <scope>NUCLEOTIDE SEQUENCE [LARGE SCALE GENOMIC DNA]</scope>
    <source>
        <strain evidence="1 2">B4147</strain>
    </source>
</reference>
<protein>
    <submittedName>
        <fullName evidence="1">Uncharacterized protein</fullName>
    </submittedName>
</protein>
<dbReference type="EMBL" id="LCYN01000017">
    <property type="protein sequence ID" value="KKZ95967.1"/>
    <property type="molecule type" value="Genomic_DNA"/>
</dbReference>
<sequence>MSLITPHYLLVGGCSKDKVLQAHKKAKEIFNPNNEMNKLISPLKSDSFFILYDGSHHSWKNEDEYMKAKTAYIQYLVESDIQFVEMATQELIS</sequence>
<dbReference type="RefSeq" id="WP_046958449.1">
    <property type="nucleotide sequence ID" value="NZ_FMJI01000028.1"/>
</dbReference>
<name>A0A0G8C864_9BACI</name>
<proteinExistence type="predicted"/>